<organism evidence="1 2">
    <name type="scientific">Ravibacter arvi</name>
    <dbReference type="NCBI Taxonomy" id="2051041"/>
    <lineage>
        <taxon>Bacteria</taxon>
        <taxon>Pseudomonadati</taxon>
        <taxon>Bacteroidota</taxon>
        <taxon>Cytophagia</taxon>
        <taxon>Cytophagales</taxon>
        <taxon>Spirosomataceae</taxon>
        <taxon>Ravibacter</taxon>
    </lineage>
</organism>
<evidence type="ECO:0008006" key="3">
    <source>
        <dbReference type="Google" id="ProtNLM"/>
    </source>
</evidence>
<evidence type="ECO:0000313" key="1">
    <source>
        <dbReference type="EMBL" id="GAA4441991.1"/>
    </source>
</evidence>
<dbReference type="EMBL" id="BAABEY010000026">
    <property type="protein sequence ID" value="GAA4441991.1"/>
    <property type="molecule type" value="Genomic_DNA"/>
</dbReference>
<gene>
    <name evidence="1" type="ORF">GCM10023091_28020</name>
</gene>
<dbReference type="Proteomes" id="UP001501508">
    <property type="component" value="Unassembled WGS sequence"/>
</dbReference>
<sequence length="245" mass="27450">MYFNTFEETSVPNTMMRLLFLLTFLLISTFSGLQAQRLSRVTYGLDIGTGFTSDAFTPTINYYQNLTFGNLRFLGIGWTGRFGGNVINGNPVLKTLGNPGEQDQISLKRIITYDAAFGLTVNFDFEHIEFGANVDLVNLSFGKNSKVLYKIADLQQATDSVKKLHNTLVSAAPQSASLLPIATKKSNGHSEAYVRLWINQEFGVKLGYQLMNVVYNTKEPLSNNQKRFVDQYGMPFLALSFHIQN</sequence>
<keyword evidence="2" id="KW-1185">Reference proteome</keyword>
<evidence type="ECO:0000313" key="2">
    <source>
        <dbReference type="Proteomes" id="UP001501508"/>
    </source>
</evidence>
<name>A0ABP8M0R7_9BACT</name>
<comment type="caution">
    <text evidence="1">The sequence shown here is derived from an EMBL/GenBank/DDBJ whole genome shotgun (WGS) entry which is preliminary data.</text>
</comment>
<proteinExistence type="predicted"/>
<accession>A0ABP8M0R7</accession>
<protein>
    <recommendedName>
        <fullName evidence="3">Outer membrane protein beta-barrel domain-containing protein</fullName>
    </recommendedName>
</protein>
<reference evidence="2" key="1">
    <citation type="journal article" date="2019" name="Int. J. Syst. Evol. Microbiol.">
        <title>The Global Catalogue of Microorganisms (GCM) 10K type strain sequencing project: providing services to taxonomists for standard genome sequencing and annotation.</title>
        <authorList>
            <consortium name="The Broad Institute Genomics Platform"/>
            <consortium name="The Broad Institute Genome Sequencing Center for Infectious Disease"/>
            <person name="Wu L."/>
            <person name="Ma J."/>
        </authorList>
    </citation>
    <scope>NUCLEOTIDE SEQUENCE [LARGE SCALE GENOMIC DNA]</scope>
    <source>
        <strain evidence="2">JCM 31920</strain>
    </source>
</reference>